<evidence type="ECO:0000313" key="2">
    <source>
        <dbReference type="Proteomes" id="UP000028961"/>
    </source>
</evidence>
<dbReference type="KEGG" id="vg:22475348"/>
<sequence>MGVPVQVWHLPPLYVKAQISSDLSAVFVGCIFSAEAIFGGWGAWCTSWFEPSPAVEIW</sequence>
<gene>
    <name evidence="1" type="ORF">Av05_007</name>
</gene>
<dbReference type="GeneID" id="22475348"/>
<keyword evidence="2" id="KW-1185">Reference proteome</keyword>
<name>A0A076G6E9_9CAUD</name>
<proteinExistence type="predicted"/>
<accession>A0A076G6E9</accession>
<organism evidence="1 2">
    <name type="scientific">Escherichia phage Av-05</name>
    <dbReference type="NCBI Taxonomy" id="1527519"/>
    <lineage>
        <taxon>Viruses</taxon>
        <taxon>Duplodnaviria</taxon>
        <taxon>Heunggongvirae</taxon>
        <taxon>Uroviricota</taxon>
        <taxon>Caudoviricetes</taxon>
        <taxon>Vequintavirinae</taxon>
        <taxon>Avunavirus</taxon>
        <taxon>Avunavirus Av05</taxon>
    </lineage>
</organism>
<dbReference type="EMBL" id="KM190144">
    <property type="protein sequence ID" value="AII27550.1"/>
    <property type="molecule type" value="Genomic_DNA"/>
</dbReference>
<reference evidence="1 2" key="1">
    <citation type="journal article" date="2015" name="Genome Announc.">
        <title>Genomic Analysis of Broad-Host-Range Enterobacteriophage Av-05.</title>
        <authorList>
            <person name="Amarillas L."/>
            <person name="Lopez-Cuevas O."/>
            <person name="Leon-Felix J."/>
            <person name="Castro-Del Campo N."/>
            <person name="Gerba C.P."/>
            <person name="Chaidez C."/>
        </authorList>
    </citation>
    <scope>NUCLEOTIDE SEQUENCE [LARGE SCALE GENOMIC DNA]</scope>
</reference>
<evidence type="ECO:0000313" key="1">
    <source>
        <dbReference type="EMBL" id="AII27550.1"/>
    </source>
</evidence>
<protein>
    <submittedName>
        <fullName evidence="1">Uncharacterized protein</fullName>
    </submittedName>
</protein>
<dbReference type="Proteomes" id="UP000028961">
    <property type="component" value="Segment"/>
</dbReference>
<dbReference type="RefSeq" id="YP_009111081.1">
    <property type="nucleotide sequence ID" value="NC_025830.1"/>
</dbReference>